<sequence>MKPEKSDERIAKLVKSHLDAGVDAIDELTAAKLRAIRLNAVEAAGESRGWFRFPRWAAFGGLATAVAAVLAVSLWMSGQSGESTVATADDIEIVAAQEQMQFYEDIEFYRWLAAQENDG</sequence>
<protein>
    <recommendedName>
        <fullName evidence="4">DUF3619 family protein</fullName>
    </recommendedName>
</protein>
<feature type="transmembrane region" description="Helical" evidence="1">
    <location>
        <begin position="56"/>
        <end position="76"/>
    </location>
</feature>
<evidence type="ECO:0000313" key="3">
    <source>
        <dbReference type="Proteomes" id="UP000663651"/>
    </source>
</evidence>
<evidence type="ECO:0008006" key="4">
    <source>
        <dbReference type="Google" id="ProtNLM"/>
    </source>
</evidence>
<dbReference type="RefSeq" id="WP_207163759.1">
    <property type="nucleotide sequence ID" value="NZ_CP071382.1"/>
</dbReference>
<accession>A0ABX7Q4K9</accession>
<dbReference type="Proteomes" id="UP000663651">
    <property type="component" value="Chromosome"/>
</dbReference>
<name>A0ABX7Q4K9_9BACT</name>
<keyword evidence="1" id="KW-1133">Transmembrane helix</keyword>
<dbReference type="EMBL" id="CP071382">
    <property type="protein sequence ID" value="QSV45970.1"/>
    <property type="molecule type" value="Genomic_DNA"/>
</dbReference>
<proteinExistence type="predicted"/>
<evidence type="ECO:0000256" key="1">
    <source>
        <dbReference type="SAM" id="Phobius"/>
    </source>
</evidence>
<keyword evidence="1" id="KW-0812">Transmembrane</keyword>
<evidence type="ECO:0000313" key="2">
    <source>
        <dbReference type="EMBL" id="QSV45970.1"/>
    </source>
</evidence>
<organism evidence="2 3">
    <name type="scientific">Geobacter benzoatilyticus</name>
    <dbReference type="NCBI Taxonomy" id="2815309"/>
    <lineage>
        <taxon>Bacteria</taxon>
        <taxon>Pseudomonadati</taxon>
        <taxon>Thermodesulfobacteriota</taxon>
        <taxon>Desulfuromonadia</taxon>
        <taxon>Geobacterales</taxon>
        <taxon>Geobacteraceae</taxon>
        <taxon>Geobacter</taxon>
    </lineage>
</organism>
<keyword evidence="3" id="KW-1185">Reference proteome</keyword>
<gene>
    <name evidence="2" type="ORF">JZM60_01345</name>
</gene>
<keyword evidence="1" id="KW-0472">Membrane</keyword>
<reference evidence="2 3" key="1">
    <citation type="submission" date="2021-03" db="EMBL/GenBank/DDBJ databases">
        <title>Geobacter metallireducens gen. nov. sp. nov., a microorganism capable of coupling the complete oxidation of organic compounds to the reduction of iron and other metals.</title>
        <authorList>
            <person name="Li Y."/>
        </authorList>
    </citation>
    <scope>NUCLEOTIDE SEQUENCE [LARGE SCALE GENOMIC DNA]</scope>
    <source>
        <strain evidence="2 3">Jerry-YX</strain>
    </source>
</reference>